<evidence type="ECO:0000313" key="3">
    <source>
        <dbReference type="Proteomes" id="UP000240009"/>
    </source>
</evidence>
<reference evidence="2 3" key="1">
    <citation type="submission" date="2018-02" db="EMBL/GenBank/DDBJ databases">
        <title>Comparative genomes isolates from brazilian mangrove.</title>
        <authorList>
            <person name="Araujo J.E."/>
            <person name="Taketani R.G."/>
            <person name="Silva M.C.P."/>
            <person name="Loureco M.V."/>
            <person name="Andreote F.D."/>
        </authorList>
    </citation>
    <scope>NUCLEOTIDE SEQUENCE [LARGE SCALE GENOMIC DNA]</scope>
    <source>
        <strain evidence="2 3">HEX-2 MGV</strain>
    </source>
</reference>
<sequence length="101" mass="11237">MWLYVLPLGAALVGGLVLACRAYYSGRVAYSSQATRSEKNLRHMITLVVFSSGLLFGYGMNTWGAMSDEGFIAYIWLMSMVFLGRSIFIELGIRRVNADVD</sequence>
<dbReference type="Proteomes" id="UP000240009">
    <property type="component" value="Unassembled WGS sequence"/>
</dbReference>
<organism evidence="2 3">
    <name type="scientific">Blastopirellula marina</name>
    <dbReference type="NCBI Taxonomy" id="124"/>
    <lineage>
        <taxon>Bacteria</taxon>
        <taxon>Pseudomonadati</taxon>
        <taxon>Planctomycetota</taxon>
        <taxon>Planctomycetia</taxon>
        <taxon>Pirellulales</taxon>
        <taxon>Pirellulaceae</taxon>
        <taxon>Blastopirellula</taxon>
    </lineage>
</organism>
<keyword evidence="1" id="KW-1133">Transmembrane helix</keyword>
<feature type="transmembrane region" description="Helical" evidence="1">
    <location>
        <begin position="71"/>
        <end position="88"/>
    </location>
</feature>
<accession>A0A2S8FH04</accession>
<gene>
    <name evidence="2" type="ORF">C5Y96_13820</name>
</gene>
<keyword evidence="1" id="KW-0472">Membrane</keyword>
<evidence type="ECO:0000256" key="1">
    <source>
        <dbReference type="SAM" id="Phobius"/>
    </source>
</evidence>
<feature type="transmembrane region" description="Helical" evidence="1">
    <location>
        <begin position="6"/>
        <end position="24"/>
    </location>
</feature>
<name>A0A2S8FH04_9BACT</name>
<protein>
    <submittedName>
        <fullName evidence="2">Uncharacterized protein</fullName>
    </submittedName>
</protein>
<comment type="caution">
    <text evidence="2">The sequence shown here is derived from an EMBL/GenBank/DDBJ whole genome shotgun (WGS) entry which is preliminary data.</text>
</comment>
<dbReference type="AlphaFoldDB" id="A0A2S8FH04"/>
<evidence type="ECO:0000313" key="2">
    <source>
        <dbReference type="EMBL" id="PQO31412.1"/>
    </source>
</evidence>
<keyword evidence="1" id="KW-0812">Transmembrane</keyword>
<dbReference type="RefSeq" id="WP_105354274.1">
    <property type="nucleotide sequence ID" value="NZ_PUIA01000037.1"/>
</dbReference>
<feature type="transmembrane region" description="Helical" evidence="1">
    <location>
        <begin position="45"/>
        <end position="65"/>
    </location>
</feature>
<proteinExistence type="predicted"/>
<dbReference type="EMBL" id="PUIA01000037">
    <property type="protein sequence ID" value="PQO31412.1"/>
    <property type="molecule type" value="Genomic_DNA"/>
</dbReference>